<dbReference type="InterPro" id="IPR036188">
    <property type="entry name" value="FAD/NAD-bd_sf"/>
</dbReference>
<gene>
    <name evidence="2" type="ORF">Poly51_56140</name>
</gene>
<proteinExistence type="predicted"/>
<dbReference type="InterPro" id="IPR002938">
    <property type="entry name" value="FAD-bd"/>
</dbReference>
<feature type="domain" description="FAD-binding" evidence="1">
    <location>
        <begin position="10"/>
        <end position="313"/>
    </location>
</feature>
<dbReference type="EC" id="1.-.-.-" evidence="2"/>
<dbReference type="InterPro" id="IPR050407">
    <property type="entry name" value="Geranylgeranyl_reductase"/>
</dbReference>
<reference evidence="2 3" key="1">
    <citation type="submission" date="2019-02" db="EMBL/GenBank/DDBJ databases">
        <title>Deep-cultivation of Planctomycetes and their phenomic and genomic characterization uncovers novel biology.</title>
        <authorList>
            <person name="Wiegand S."/>
            <person name="Jogler M."/>
            <person name="Boedeker C."/>
            <person name="Pinto D."/>
            <person name="Vollmers J."/>
            <person name="Rivas-Marin E."/>
            <person name="Kohn T."/>
            <person name="Peeters S.H."/>
            <person name="Heuer A."/>
            <person name="Rast P."/>
            <person name="Oberbeckmann S."/>
            <person name="Bunk B."/>
            <person name="Jeske O."/>
            <person name="Meyerdierks A."/>
            <person name="Storesund J.E."/>
            <person name="Kallscheuer N."/>
            <person name="Luecker S."/>
            <person name="Lage O.M."/>
            <person name="Pohl T."/>
            <person name="Merkel B.J."/>
            <person name="Hornburger P."/>
            <person name="Mueller R.-W."/>
            <person name="Bruemmer F."/>
            <person name="Labrenz M."/>
            <person name="Spormann A.M."/>
            <person name="Op Den Camp H."/>
            <person name="Overmann J."/>
            <person name="Amann R."/>
            <person name="Jetten M.S.M."/>
            <person name="Mascher T."/>
            <person name="Medema M.H."/>
            <person name="Devos D.P."/>
            <person name="Kaster A.-K."/>
            <person name="Ovreas L."/>
            <person name="Rohde M."/>
            <person name="Galperin M.Y."/>
            <person name="Jogler C."/>
        </authorList>
    </citation>
    <scope>NUCLEOTIDE SEQUENCE [LARGE SCALE GENOMIC DNA]</scope>
    <source>
        <strain evidence="2 3">Poly51</strain>
    </source>
</reference>
<dbReference type="GO" id="GO:0071949">
    <property type="term" value="F:FAD binding"/>
    <property type="evidence" value="ECO:0007669"/>
    <property type="project" value="InterPro"/>
</dbReference>
<sequence length="373" mass="39425">MLMPTTASEASILVIGGGIAGSACAIRLRQQGIAVDLVEKESFPRPKVCGCCIGVTGLAMLDRLGLKQFAKDRGVSTDRWCASMGGRRIEVPLPTGLAISRESLDPMLIEHAAAVGVNVAMRCEATVASVHKDRVDVRRNIAGSGDHQQSYSIVVVAAGLRAGGISRELPWTAAPHGPFGISFLADVRDVESGVIYMACDDDGYVGLVKLADGRIDVAAALRSGAASNGIAPVERVRRLLERSEFDFSSIENASTAMTTPPLRRSRRVGNGRLMAIGDAAGYIEPFTGEGMTWALQSGVAAADVIAEHIHQPASVGDAWQTRCLTLLAAEKRTCRWVTSALRWPLARIVAAGSLAMFPGLASPLVRGLNRSPS</sequence>
<dbReference type="EMBL" id="SJPW01000008">
    <property type="protein sequence ID" value="TWU46218.1"/>
    <property type="molecule type" value="Genomic_DNA"/>
</dbReference>
<keyword evidence="3" id="KW-1185">Reference proteome</keyword>
<dbReference type="Gene3D" id="3.50.50.60">
    <property type="entry name" value="FAD/NAD(P)-binding domain"/>
    <property type="match status" value="1"/>
</dbReference>
<dbReference type="AlphaFoldDB" id="A0A5C6EBE9"/>
<dbReference type="PANTHER" id="PTHR42685">
    <property type="entry name" value="GERANYLGERANYL DIPHOSPHATE REDUCTASE"/>
    <property type="match status" value="1"/>
</dbReference>
<organism evidence="2 3">
    <name type="scientific">Rubripirellula tenax</name>
    <dbReference type="NCBI Taxonomy" id="2528015"/>
    <lineage>
        <taxon>Bacteria</taxon>
        <taxon>Pseudomonadati</taxon>
        <taxon>Planctomycetota</taxon>
        <taxon>Planctomycetia</taxon>
        <taxon>Pirellulales</taxon>
        <taxon>Pirellulaceae</taxon>
        <taxon>Rubripirellula</taxon>
    </lineage>
</organism>
<protein>
    <submittedName>
        <fullName evidence="2">Putative oxidoreductase</fullName>
        <ecNumber evidence="2">1.-.-.-</ecNumber>
    </submittedName>
</protein>
<dbReference type="Proteomes" id="UP000318288">
    <property type="component" value="Unassembled WGS sequence"/>
</dbReference>
<evidence type="ECO:0000313" key="2">
    <source>
        <dbReference type="EMBL" id="TWU46218.1"/>
    </source>
</evidence>
<dbReference type="Pfam" id="PF01494">
    <property type="entry name" value="FAD_binding_3"/>
    <property type="match status" value="1"/>
</dbReference>
<dbReference type="PANTHER" id="PTHR42685:SF22">
    <property type="entry name" value="CONDITIONED MEDIUM FACTOR RECEPTOR 1"/>
    <property type="match status" value="1"/>
</dbReference>
<keyword evidence="2" id="KW-0560">Oxidoreductase</keyword>
<dbReference type="GO" id="GO:0016491">
    <property type="term" value="F:oxidoreductase activity"/>
    <property type="evidence" value="ECO:0007669"/>
    <property type="project" value="UniProtKB-KW"/>
</dbReference>
<dbReference type="PRINTS" id="PR00420">
    <property type="entry name" value="RNGMNOXGNASE"/>
</dbReference>
<evidence type="ECO:0000259" key="1">
    <source>
        <dbReference type="Pfam" id="PF01494"/>
    </source>
</evidence>
<comment type="caution">
    <text evidence="2">The sequence shown here is derived from an EMBL/GenBank/DDBJ whole genome shotgun (WGS) entry which is preliminary data.</text>
</comment>
<name>A0A5C6EBE9_9BACT</name>
<evidence type="ECO:0000313" key="3">
    <source>
        <dbReference type="Proteomes" id="UP000318288"/>
    </source>
</evidence>
<accession>A0A5C6EBE9</accession>
<dbReference type="SUPFAM" id="SSF51905">
    <property type="entry name" value="FAD/NAD(P)-binding domain"/>
    <property type="match status" value="1"/>
</dbReference>